<feature type="compositionally biased region" description="Polar residues" evidence="1">
    <location>
        <begin position="28"/>
        <end position="41"/>
    </location>
</feature>
<gene>
    <name evidence="2" type="ORF">MYMAC_003239</name>
</gene>
<dbReference type="SUPFAM" id="SSF53474">
    <property type="entry name" value="alpha/beta-Hydrolases"/>
    <property type="match status" value="1"/>
</dbReference>
<evidence type="ECO:0008006" key="4">
    <source>
        <dbReference type="Google" id="ProtNLM"/>
    </source>
</evidence>
<feature type="region of interest" description="Disordered" evidence="1">
    <location>
        <begin position="1"/>
        <end position="41"/>
    </location>
</feature>
<sequence>MTTIQRGRNSIAPTSRSTADSVRGSGAPATNTVQPSPTGATAQRGLVVDGFDSRSAQTAAVGGVFTAPAGSKDKVFDGKLVGAGGQTFEPNTPLNQVPAFVPANNPNATATVVYVNGISTNKDGQARELQALANSTGMRAIGVHNATSGMIADVIQAAKDKLNKGKNPAVDSLSDIVYNELKAGRDIHLMGYSHGGLITSRALKDVANRLRIEDGMSKAQVEQTLGRVNVETFGAAAATYPDGPNYVHYVNNKDPVPLLFGQGSKGWTPGDLFRDAGKGAQVHHFSEKGMFSGAHSLTETYLNHRAPFDEARAGNF</sequence>
<organism evidence="2 3">
    <name type="scientific">Corallococcus macrosporus DSM 14697</name>
    <dbReference type="NCBI Taxonomy" id="1189310"/>
    <lineage>
        <taxon>Bacteria</taxon>
        <taxon>Pseudomonadati</taxon>
        <taxon>Myxococcota</taxon>
        <taxon>Myxococcia</taxon>
        <taxon>Myxococcales</taxon>
        <taxon>Cystobacterineae</taxon>
        <taxon>Myxococcaceae</taxon>
        <taxon>Corallococcus</taxon>
    </lineage>
</organism>
<evidence type="ECO:0000313" key="3">
    <source>
        <dbReference type="Proteomes" id="UP000217343"/>
    </source>
</evidence>
<dbReference type="KEGG" id="mmas:MYMAC_003239"/>
<dbReference type="Gene3D" id="3.40.50.1820">
    <property type="entry name" value="alpha/beta hydrolase"/>
    <property type="match status" value="1"/>
</dbReference>
<feature type="compositionally biased region" description="Polar residues" evidence="1">
    <location>
        <begin position="1"/>
        <end position="20"/>
    </location>
</feature>
<dbReference type="InterPro" id="IPR029058">
    <property type="entry name" value="AB_hydrolase_fold"/>
</dbReference>
<dbReference type="EMBL" id="CP022203">
    <property type="protein sequence ID" value="ATB47623.1"/>
    <property type="molecule type" value="Genomic_DNA"/>
</dbReference>
<proteinExistence type="predicted"/>
<protein>
    <recommendedName>
        <fullName evidence="4">DUF676 domain-containing protein</fullName>
    </recommendedName>
</protein>
<dbReference type="AlphaFoldDB" id="A0A250JV92"/>
<evidence type="ECO:0000256" key="1">
    <source>
        <dbReference type="SAM" id="MobiDB-lite"/>
    </source>
</evidence>
<accession>A0A250JV92</accession>
<dbReference type="RefSeq" id="WP_095958758.1">
    <property type="nucleotide sequence ID" value="NZ_CP022203.1"/>
</dbReference>
<dbReference type="OrthoDB" id="5493525at2"/>
<reference evidence="2 3" key="1">
    <citation type="submission" date="2017-06" db="EMBL/GenBank/DDBJ databases">
        <title>Sequencing and comparative analysis of myxobacterial genomes.</title>
        <authorList>
            <person name="Rupp O."/>
            <person name="Goesmann A."/>
            <person name="Sogaard-Andersen L."/>
        </authorList>
    </citation>
    <scope>NUCLEOTIDE SEQUENCE [LARGE SCALE GENOMIC DNA]</scope>
    <source>
        <strain evidence="2 3">DSM 14697</strain>
    </source>
</reference>
<dbReference type="Proteomes" id="UP000217343">
    <property type="component" value="Chromosome"/>
</dbReference>
<keyword evidence="3" id="KW-1185">Reference proteome</keyword>
<evidence type="ECO:0000313" key="2">
    <source>
        <dbReference type="EMBL" id="ATB47623.1"/>
    </source>
</evidence>
<name>A0A250JV92_9BACT</name>